<protein>
    <recommendedName>
        <fullName evidence="3">DDHD domain-containing protein</fullName>
    </recommendedName>
</protein>
<sequence>MSAFNIPSGSATVDLSGANNNNQDWAYPYPCGNMSPMEETLQAGMSSVQAGLDVGHLRGLGASQEHLLLDLGSPPGFLQGGSQAEESSDSEGNFAAQYEGRRKRSRSNSSRHRFHDVVTELGPEEVRWFYKEDKKTWKPFLGHDSLKIELVFRKYCELNPRTTESQVNNADDEFPGNGVESRGLNGTSPADSKSSAAQSPQNSIDASTLSPSHRDLDGMVVPLEPVCVRGGLYEVDIILRECYPVYWKQQDHIPVMRGQWFIDGSWLPLDEDESDLIEQEHLRRFRGQQMQDTLETDQVVSTVDRKDAIHHLKLSRTHVDWHSVEEVYLYSDATTSKIARTVTQKLGFSKASSSGTRLHRGFVEDSSPEDRPPQTTHIVFVVHGIGQKMDQGRIIKNTAMLRDGVRKMEEKHFLGHNDEHVEFLPVEWRSKLTLDGDAVETITPDKVRGLRDLLNSSAMDIMYYNSPLYRDEITKGLTQELNRLYSLFCSRNPDFEERGGKVSVVSHSLGCVITYDIMTGWDPVRFCLQETRSMEEELDQRWMSYEERHVLEQIKITRKRLRELETQLIDLEASRPSARPALKFKIENFFCMGSPLAVFLALRGIRPGVSVHQDHILPTSICCRLFNVFHPTDPVAYRLEPLILKHYSNISPVQIHWCSATNPTPYDELRPTFLTPVKEPTSDTDSIPSPSTSPVLPRRHYGESFTSLGKASILGAASIGKGIGGILFSRFSRSNSQPSVSLGAEGVVTSEEEEQKRAESQSAYGLSSMVRPTSPTVDTSLELERRIDFELREGLVESRYWSAVTSHTSYWCSHDIALFLLTFIYKPCTTPTHQQQQQSVDEEPD</sequence>
<dbReference type="Proteomes" id="UP001497482">
    <property type="component" value="Chromosome 12"/>
</dbReference>
<name>A0AAV2JIG4_KNICA</name>
<evidence type="ECO:0000256" key="2">
    <source>
        <dbReference type="SAM" id="MobiDB-lite"/>
    </source>
</evidence>
<organism evidence="4 5">
    <name type="scientific">Knipowitschia caucasica</name>
    <name type="common">Caucasian dwarf goby</name>
    <name type="synonym">Pomatoschistus caucasicus</name>
    <dbReference type="NCBI Taxonomy" id="637954"/>
    <lineage>
        <taxon>Eukaryota</taxon>
        <taxon>Metazoa</taxon>
        <taxon>Chordata</taxon>
        <taxon>Craniata</taxon>
        <taxon>Vertebrata</taxon>
        <taxon>Euteleostomi</taxon>
        <taxon>Actinopterygii</taxon>
        <taxon>Neopterygii</taxon>
        <taxon>Teleostei</taxon>
        <taxon>Neoteleostei</taxon>
        <taxon>Acanthomorphata</taxon>
        <taxon>Gobiaria</taxon>
        <taxon>Gobiiformes</taxon>
        <taxon>Gobioidei</taxon>
        <taxon>Gobiidae</taxon>
        <taxon>Gobiinae</taxon>
        <taxon>Knipowitschia</taxon>
    </lineage>
</organism>
<dbReference type="GO" id="GO:0005737">
    <property type="term" value="C:cytoplasm"/>
    <property type="evidence" value="ECO:0007669"/>
    <property type="project" value="TreeGrafter"/>
</dbReference>
<dbReference type="InterPro" id="IPR004177">
    <property type="entry name" value="DDHD_dom"/>
</dbReference>
<comment type="similarity">
    <text evidence="1">Belongs to the PA-PLA1 family.</text>
</comment>
<dbReference type="InterPro" id="IPR058055">
    <property type="entry name" value="PA-PLA1"/>
</dbReference>
<dbReference type="PANTHER" id="PTHR23509:SF32">
    <property type="entry name" value="PHOSPHOLIPASE DDHD1"/>
    <property type="match status" value="1"/>
</dbReference>
<evidence type="ECO:0000313" key="5">
    <source>
        <dbReference type="Proteomes" id="UP001497482"/>
    </source>
</evidence>
<dbReference type="SMART" id="SM01127">
    <property type="entry name" value="DDHD"/>
    <property type="match status" value="1"/>
</dbReference>
<keyword evidence="5" id="KW-1185">Reference proteome</keyword>
<dbReference type="Pfam" id="PF02862">
    <property type="entry name" value="DDHD"/>
    <property type="match status" value="1"/>
</dbReference>
<feature type="domain" description="DDHD" evidence="3">
    <location>
        <begin position="582"/>
        <end position="826"/>
    </location>
</feature>
<feature type="region of interest" description="Disordered" evidence="2">
    <location>
        <begin position="73"/>
        <end position="94"/>
    </location>
</feature>
<evidence type="ECO:0000256" key="1">
    <source>
        <dbReference type="ARBA" id="ARBA00038464"/>
    </source>
</evidence>
<reference evidence="4 5" key="1">
    <citation type="submission" date="2024-04" db="EMBL/GenBank/DDBJ databases">
        <authorList>
            <person name="Waldvogel A.-M."/>
            <person name="Schoenle A."/>
        </authorList>
    </citation>
    <scope>NUCLEOTIDE SEQUENCE [LARGE SCALE GENOMIC DNA]</scope>
</reference>
<feature type="compositionally biased region" description="Low complexity" evidence="2">
    <location>
        <begin position="683"/>
        <end position="694"/>
    </location>
</feature>
<dbReference type="PANTHER" id="PTHR23509">
    <property type="entry name" value="PA-PL1 PHOSPHOLIPASE FAMILY"/>
    <property type="match status" value="1"/>
</dbReference>
<dbReference type="EMBL" id="OZ035834">
    <property type="protein sequence ID" value="CAL1575948.1"/>
    <property type="molecule type" value="Genomic_DNA"/>
</dbReference>
<proteinExistence type="inferred from homology"/>
<dbReference type="AlphaFoldDB" id="A0AAV2JIG4"/>
<feature type="region of interest" description="Disordered" evidence="2">
    <location>
        <begin position="163"/>
        <end position="211"/>
    </location>
</feature>
<accession>A0AAV2JIG4</accession>
<feature type="compositionally biased region" description="Polar residues" evidence="2">
    <location>
        <begin position="184"/>
        <end position="211"/>
    </location>
</feature>
<evidence type="ECO:0000259" key="3">
    <source>
        <dbReference type="PROSITE" id="PS51043"/>
    </source>
</evidence>
<feature type="region of interest" description="Disordered" evidence="2">
    <location>
        <begin position="736"/>
        <end position="755"/>
    </location>
</feature>
<dbReference type="GO" id="GO:0046872">
    <property type="term" value="F:metal ion binding"/>
    <property type="evidence" value="ECO:0007669"/>
    <property type="project" value="InterPro"/>
</dbReference>
<dbReference type="PROSITE" id="PS51043">
    <property type="entry name" value="DDHD"/>
    <property type="match status" value="1"/>
</dbReference>
<dbReference type="GO" id="GO:0004620">
    <property type="term" value="F:phospholipase activity"/>
    <property type="evidence" value="ECO:0007669"/>
    <property type="project" value="TreeGrafter"/>
</dbReference>
<gene>
    <name evidence="4" type="ORF">KC01_LOCUS7416</name>
</gene>
<evidence type="ECO:0000313" key="4">
    <source>
        <dbReference type="EMBL" id="CAL1575948.1"/>
    </source>
</evidence>
<feature type="region of interest" description="Disordered" evidence="2">
    <location>
        <begin position="677"/>
        <end position="698"/>
    </location>
</feature>